<keyword evidence="1" id="KW-0472">Membrane</keyword>
<dbReference type="EMBL" id="CP003929">
    <property type="protein sequence ID" value="AGB37444.1"/>
    <property type="molecule type" value="Genomic_DNA"/>
</dbReference>
<evidence type="ECO:0000256" key="1">
    <source>
        <dbReference type="SAM" id="Phobius"/>
    </source>
</evidence>
<dbReference type="InterPro" id="IPR055898">
    <property type="entry name" value="DUF7475"/>
</dbReference>
<keyword evidence="1" id="KW-1133">Transmembrane helix</keyword>
<keyword evidence="3" id="KW-1185">Reference proteome</keyword>
<name>L0JZC1_9EURY</name>
<proteinExistence type="predicted"/>
<gene>
    <name evidence="2" type="ORF">Natoc_1639</name>
</gene>
<dbReference type="GeneID" id="14404723"/>
<dbReference type="OrthoDB" id="330759at2157"/>
<accession>L0JZC1</accession>
<feature type="transmembrane region" description="Helical" evidence="1">
    <location>
        <begin position="100"/>
        <end position="120"/>
    </location>
</feature>
<dbReference type="KEGG" id="nou:Natoc_1639"/>
<sequence>MADPAADLERESLTPTHWAAIGLAAVTAVVHLALGLSFLPHWMGGAFLVATAGFLLGIWLVLADRRRRLVYLVGIPFTGAQIVLWYVVNEPSGLADLTVAGAVDKVAQTLLLVALVTLLVSEDDDP</sequence>
<evidence type="ECO:0000313" key="2">
    <source>
        <dbReference type="EMBL" id="AGB37444.1"/>
    </source>
</evidence>
<dbReference type="AlphaFoldDB" id="L0JZC1"/>
<feature type="transmembrane region" description="Helical" evidence="1">
    <location>
        <begin position="42"/>
        <end position="62"/>
    </location>
</feature>
<dbReference type="STRING" id="694430.Natoc_1639"/>
<keyword evidence="1" id="KW-0812">Transmembrane</keyword>
<reference evidence="2 3" key="1">
    <citation type="submission" date="2012-11" db="EMBL/GenBank/DDBJ databases">
        <title>FINISHED of Natronococcus occultus SP4, DSM 3396.</title>
        <authorList>
            <consortium name="DOE Joint Genome Institute"/>
            <person name="Eisen J."/>
            <person name="Huntemann M."/>
            <person name="Wei C.-L."/>
            <person name="Han J."/>
            <person name="Detter J.C."/>
            <person name="Han C."/>
            <person name="Tapia R."/>
            <person name="Chen A."/>
            <person name="Kyrpides N."/>
            <person name="Mavromatis K."/>
            <person name="Markowitz V."/>
            <person name="Szeto E."/>
            <person name="Ivanova N."/>
            <person name="Mikhailova N."/>
            <person name="Ovchinnikova G."/>
            <person name="Pagani I."/>
            <person name="Pati A."/>
            <person name="Goodwin L."/>
            <person name="Nordberg H.P."/>
            <person name="Cantor M.N."/>
            <person name="Hua S.X."/>
            <person name="Woyke T."/>
            <person name="Eisen J."/>
            <person name="Klenk H.-P."/>
            <person name="Klenk H.-P."/>
        </authorList>
    </citation>
    <scope>NUCLEOTIDE SEQUENCE [LARGE SCALE GENOMIC DNA]</scope>
    <source>
        <strain evidence="2 3">SP4</strain>
    </source>
</reference>
<organism evidence="2 3">
    <name type="scientific">Natronococcus occultus SP4</name>
    <dbReference type="NCBI Taxonomy" id="694430"/>
    <lineage>
        <taxon>Archaea</taxon>
        <taxon>Methanobacteriati</taxon>
        <taxon>Methanobacteriota</taxon>
        <taxon>Stenosarchaea group</taxon>
        <taxon>Halobacteria</taxon>
        <taxon>Halobacteriales</taxon>
        <taxon>Natrialbaceae</taxon>
        <taxon>Natronococcus</taxon>
    </lineage>
</organism>
<protein>
    <submittedName>
        <fullName evidence="2">Uncharacterized protein</fullName>
    </submittedName>
</protein>
<dbReference type="RefSeq" id="WP_015320891.1">
    <property type="nucleotide sequence ID" value="NC_019974.1"/>
</dbReference>
<dbReference type="eggNOG" id="arCOG04524">
    <property type="taxonomic scope" value="Archaea"/>
</dbReference>
<evidence type="ECO:0000313" key="3">
    <source>
        <dbReference type="Proteomes" id="UP000010878"/>
    </source>
</evidence>
<dbReference type="Proteomes" id="UP000010878">
    <property type="component" value="Chromosome"/>
</dbReference>
<feature type="transmembrane region" description="Helical" evidence="1">
    <location>
        <begin position="69"/>
        <end position="88"/>
    </location>
</feature>
<dbReference type="HOGENOM" id="CLU_157002_0_0_2"/>
<feature type="transmembrane region" description="Helical" evidence="1">
    <location>
        <begin position="18"/>
        <end position="36"/>
    </location>
</feature>
<dbReference type="Pfam" id="PF24287">
    <property type="entry name" value="DUF7475"/>
    <property type="match status" value="1"/>
</dbReference>